<keyword evidence="3" id="KW-0288">FMN</keyword>
<dbReference type="InterPro" id="IPR013785">
    <property type="entry name" value="Aldolase_TIM"/>
</dbReference>
<evidence type="ECO:0000313" key="7">
    <source>
        <dbReference type="EMBL" id="SSD60602.1"/>
    </source>
</evidence>
<dbReference type="GO" id="GO:0050661">
    <property type="term" value="F:NADP binding"/>
    <property type="evidence" value="ECO:0007669"/>
    <property type="project" value="InterPro"/>
</dbReference>
<dbReference type="GO" id="GO:0010181">
    <property type="term" value="F:FMN binding"/>
    <property type="evidence" value="ECO:0007669"/>
    <property type="project" value="InterPro"/>
</dbReference>
<keyword evidence="5" id="KW-0560">Oxidoreductase</keyword>
<dbReference type="SUPFAM" id="SSF51395">
    <property type="entry name" value="FMN-linked oxidoreductases"/>
    <property type="match status" value="1"/>
</dbReference>
<evidence type="ECO:0000256" key="2">
    <source>
        <dbReference type="ARBA" id="ARBA00022630"/>
    </source>
</evidence>
<evidence type="ECO:0000313" key="8">
    <source>
        <dbReference type="Proteomes" id="UP000262825"/>
    </source>
</evidence>
<dbReference type="Gene3D" id="3.20.20.70">
    <property type="entry name" value="Aldolase class I"/>
    <property type="match status" value="1"/>
</dbReference>
<sequence>MNVDSTSNLSFFLPKQPEIGKIKNCDGQSPPVFTPLKIRSMSLNNRLGISPMCVYSSSIEIDNVATEFHKIHYGSLASRAPGLIIVESVAVDPIGLITPNDLGLWNEKQATSQFNQITQVCHAFNTKVGVQISHAGRLASSAPPYKNFSYSLKETEGGWPSKIIAPSAASFDPQNFPTPKKMTITEVKEMIKKFGHSARLAVKAGYDFIEIHAAHGYLISEFLSPLCNTRNENDEYGGNWENRIRFLIEIVDEIRENIPVDMPLFVRVSASEYMEGKVPESWTINDTCKLSLELYKHGVDVLDVSSGGIDKDGVAPTPSKDTISSHRALPHEFFCEKIRETSKELIIASPGRIFTGPEANRLVTQGIVDIPLIGRAALKNPGIVWTMADELNVELEQAVEYGWPF</sequence>
<dbReference type="EMBL" id="UFAJ01000398">
    <property type="protein sequence ID" value="SSD60602.1"/>
    <property type="molecule type" value="Genomic_DNA"/>
</dbReference>
<keyword evidence="8" id="KW-1185">Reference proteome</keyword>
<gene>
    <name evidence="7" type="ORF">SCODWIG_02363</name>
</gene>
<feature type="domain" description="NADH:flavin oxidoreductase/NADH oxidase N-terminal" evidence="6">
    <location>
        <begin position="32"/>
        <end position="392"/>
    </location>
</feature>
<name>A0A376B7H5_9ASCO</name>
<reference evidence="8" key="1">
    <citation type="submission" date="2018-06" db="EMBL/GenBank/DDBJ databases">
        <authorList>
            <person name="Guldener U."/>
        </authorList>
    </citation>
    <scope>NUCLEOTIDE SEQUENCE [LARGE SCALE GENOMIC DNA]</scope>
    <source>
        <strain evidence="8">UTAD17</strain>
    </source>
</reference>
<dbReference type="InterPro" id="IPR044152">
    <property type="entry name" value="YqjM-like"/>
</dbReference>
<keyword evidence="4" id="KW-0521">NADP</keyword>
<dbReference type="VEuPathDB" id="FungiDB:SCODWIG_02363"/>
<dbReference type="OrthoDB" id="72788at2759"/>
<organism evidence="7 8">
    <name type="scientific">Saccharomycodes ludwigii</name>
    <dbReference type="NCBI Taxonomy" id="36035"/>
    <lineage>
        <taxon>Eukaryota</taxon>
        <taxon>Fungi</taxon>
        <taxon>Dikarya</taxon>
        <taxon>Ascomycota</taxon>
        <taxon>Saccharomycotina</taxon>
        <taxon>Saccharomycetes</taxon>
        <taxon>Saccharomycodales</taxon>
        <taxon>Saccharomycodaceae</taxon>
        <taxon>Saccharomycodes</taxon>
    </lineage>
</organism>
<accession>A0A376B7H5</accession>
<evidence type="ECO:0000256" key="1">
    <source>
        <dbReference type="ARBA" id="ARBA00001917"/>
    </source>
</evidence>
<proteinExistence type="predicted"/>
<evidence type="ECO:0000256" key="5">
    <source>
        <dbReference type="ARBA" id="ARBA00023002"/>
    </source>
</evidence>
<protein>
    <submittedName>
        <fullName evidence="7">Related to NADH-dependent flavin oxidoreductase</fullName>
    </submittedName>
</protein>
<evidence type="ECO:0000259" key="6">
    <source>
        <dbReference type="Pfam" id="PF00724"/>
    </source>
</evidence>
<evidence type="ECO:0000256" key="3">
    <source>
        <dbReference type="ARBA" id="ARBA00022643"/>
    </source>
</evidence>
<evidence type="ECO:0000256" key="4">
    <source>
        <dbReference type="ARBA" id="ARBA00022857"/>
    </source>
</evidence>
<dbReference type="GO" id="GO:0003959">
    <property type="term" value="F:NADPH dehydrogenase activity"/>
    <property type="evidence" value="ECO:0007669"/>
    <property type="project" value="InterPro"/>
</dbReference>
<comment type="cofactor">
    <cofactor evidence="1">
        <name>FMN</name>
        <dbReference type="ChEBI" id="CHEBI:58210"/>
    </cofactor>
</comment>
<dbReference type="Proteomes" id="UP000262825">
    <property type="component" value="Unassembled WGS sequence"/>
</dbReference>
<keyword evidence="2" id="KW-0285">Flavoprotein</keyword>
<dbReference type="Pfam" id="PF00724">
    <property type="entry name" value="Oxidored_FMN"/>
    <property type="match status" value="1"/>
</dbReference>
<dbReference type="AlphaFoldDB" id="A0A376B7H5"/>
<dbReference type="InterPro" id="IPR001155">
    <property type="entry name" value="OxRdtase_FMN_N"/>
</dbReference>
<dbReference type="PANTHER" id="PTHR43303">
    <property type="entry name" value="NADPH DEHYDROGENASE C23G7.10C-RELATED"/>
    <property type="match status" value="1"/>
</dbReference>
<dbReference type="PANTHER" id="PTHR43303:SF4">
    <property type="entry name" value="NADPH DEHYDROGENASE C23G7.10C-RELATED"/>
    <property type="match status" value="1"/>
</dbReference>